<dbReference type="EMBL" id="JBHTGP010000003">
    <property type="protein sequence ID" value="MFD0683831.1"/>
    <property type="molecule type" value="Genomic_DNA"/>
</dbReference>
<dbReference type="Proteomes" id="UP001597063">
    <property type="component" value="Unassembled WGS sequence"/>
</dbReference>
<protein>
    <submittedName>
        <fullName evidence="5">GPP34 family phosphoprotein</fullName>
    </submittedName>
</protein>
<evidence type="ECO:0000256" key="3">
    <source>
        <dbReference type="ARBA" id="ARBA00023121"/>
    </source>
</evidence>
<sequence length="201" mass="20454">MRIADELLLLAVDPVGGLPVIGVEELDLALGAALLAELALSGRVGFAGGRVRPARTPSASGDPELDAAFAAVVRAPGGDASGTVVALSGGDLLRRLRNGLIGRGVFAEEEHWVEGVLTSSTHPELNPAPRKEILARLGGALDGSVPEPRTASLLAIAHGCGLLRVLFPAVADLDRRVSAGTGGGWEGRAVADAIARRATLS</sequence>
<comment type="subcellular location">
    <subcellularLocation>
        <location evidence="1">Golgi apparatus membrane</location>
        <topology evidence="1">Peripheral membrane protein</topology>
        <orientation evidence="1">Cytoplasmic side</orientation>
    </subcellularLocation>
</comment>
<organism evidence="5 6">
    <name type="scientific">Actinomadura fibrosa</name>
    <dbReference type="NCBI Taxonomy" id="111802"/>
    <lineage>
        <taxon>Bacteria</taxon>
        <taxon>Bacillati</taxon>
        <taxon>Actinomycetota</taxon>
        <taxon>Actinomycetes</taxon>
        <taxon>Streptosporangiales</taxon>
        <taxon>Thermomonosporaceae</taxon>
        <taxon>Actinomadura</taxon>
    </lineage>
</organism>
<comment type="caution">
    <text evidence="5">The sequence shown here is derived from an EMBL/GenBank/DDBJ whole genome shotgun (WGS) entry which is preliminary data.</text>
</comment>
<dbReference type="RefSeq" id="WP_131760167.1">
    <property type="nucleotide sequence ID" value="NZ_CAACUY010000105.1"/>
</dbReference>
<evidence type="ECO:0000313" key="6">
    <source>
        <dbReference type="Proteomes" id="UP001597063"/>
    </source>
</evidence>
<accession>A0ABW2XH64</accession>
<evidence type="ECO:0000256" key="2">
    <source>
        <dbReference type="ARBA" id="ARBA00023034"/>
    </source>
</evidence>
<keyword evidence="3" id="KW-0446">Lipid-binding</keyword>
<evidence type="ECO:0000313" key="5">
    <source>
        <dbReference type="EMBL" id="MFD0683831.1"/>
    </source>
</evidence>
<dbReference type="InterPro" id="IPR008628">
    <property type="entry name" value="GPP34-like"/>
</dbReference>
<keyword evidence="2" id="KW-0333">Golgi apparatus</keyword>
<dbReference type="Gene3D" id="1.10.3630.10">
    <property type="entry name" value="yeast vps74-n-term truncation variant domain like"/>
    <property type="match status" value="1"/>
</dbReference>
<dbReference type="Pfam" id="PF05719">
    <property type="entry name" value="GPP34"/>
    <property type="match status" value="1"/>
</dbReference>
<name>A0ABW2XH64_9ACTN</name>
<proteinExistence type="predicted"/>
<evidence type="ECO:0000256" key="1">
    <source>
        <dbReference type="ARBA" id="ARBA00004255"/>
    </source>
</evidence>
<keyword evidence="6" id="KW-1185">Reference proteome</keyword>
<dbReference type="InterPro" id="IPR038261">
    <property type="entry name" value="GPP34-like_sf"/>
</dbReference>
<evidence type="ECO:0000256" key="4">
    <source>
        <dbReference type="ARBA" id="ARBA00023136"/>
    </source>
</evidence>
<keyword evidence="4" id="KW-0472">Membrane</keyword>
<reference evidence="6" key="1">
    <citation type="journal article" date="2019" name="Int. J. Syst. Evol. Microbiol.">
        <title>The Global Catalogue of Microorganisms (GCM) 10K type strain sequencing project: providing services to taxonomists for standard genome sequencing and annotation.</title>
        <authorList>
            <consortium name="The Broad Institute Genomics Platform"/>
            <consortium name="The Broad Institute Genome Sequencing Center for Infectious Disease"/>
            <person name="Wu L."/>
            <person name="Ma J."/>
        </authorList>
    </citation>
    <scope>NUCLEOTIDE SEQUENCE [LARGE SCALE GENOMIC DNA]</scope>
    <source>
        <strain evidence="6">JCM 9371</strain>
    </source>
</reference>
<gene>
    <name evidence="5" type="ORF">ACFQZM_04930</name>
</gene>